<dbReference type="SUPFAM" id="SSF48652">
    <property type="entry name" value="Tetraspanin"/>
    <property type="match status" value="1"/>
</dbReference>
<protein>
    <recommendedName>
        <fullName evidence="8">Tetraspanin</fullName>
    </recommendedName>
</protein>
<keyword evidence="2 5" id="KW-0812">Transmembrane</keyword>
<gene>
    <name evidence="6" type="ORF">Zmor_025579</name>
</gene>
<keyword evidence="4 5" id="KW-0472">Membrane</keyword>
<dbReference type="GO" id="GO:0016020">
    <property type="term" value="C:membrane"/>
    <property type="evidence" value="ECO:0007669"/>
    <property type="project" value="UniProtKB-SubCell"/>
</dbReference>
<name>A0AA38HSD5_9CUCU</name>
<feature type="transmembrane region" description="Helical" evidence="5">
    <location>
        <begin position="94"/>
        <end position="117"/>
    </location>
</feature>
<evidence type="ECO:0008006" key="8">
    <source>
        <dbReference type="Google" id="ProtNLM"/>
    </source>
</evidence>
<keyword evidence="7" id="KW-1185">Reference proteome</keyword>
<feature type="transmembrane region" description="Helical" evidence="5">
    <location>
        <begin position="12"/>
        <end position="30"/>
    </location>
</feature>
<comment type="subcellular location">
    <subcellularLocation>
        <location evidence="1">Membrane</location>
        <topology evidence="1">Multi-pass membrane protein</topology>
    </subcellularLocation>
</comment>
<keyword evidence="3 5" id="KW-1133">Transmembrane helix</keyword>
<accession>A0AA38HSD5</accession>
<dbReference type="InterPro" id="IPR018499">
    <property type="entry name" value="Tetraspanin/Peripherin"/>
</dbReference>
<dbReference type="AlphaFoldDB" id="A0AA38HSD5"/>
<organism evidence="6 7">
    <name type="scientific">Zophobas morio</name>
    <dbReference type="NCBI Taxonomy" id="2755281"/>
    <lineage>
        <taxon>Eukaryota</taxon>
        <taxon>Metazoa</taxon>
        <taxon>Ecdysozoa</taxon>
        <taxon>Arthropoda</taxon>
        <taxon>Hexapoda</taxon>
        <taxon>Insecta</taxon>
        <taxon>Pterygota</taxon>
        <taxon>Neoptera</taxon>
        <taxon>Endopterygota</taxon>
        <taxon>Coleoptera</taxon>
        <taxon>Polyphaga</taxon>
        <taxon>Cucujiformia</taxon>
        <taxon>Tenebrionidae</taxon>
        <taxon>Zophobas</taxon>
    </lineage>
</organism>
<sequence length="291" mass="32891">MNKAAFVNFLRHLLFLLVVLKFISGVIMMIQSDTCRHYYDNQHLVPLYWEYEILETMEISFDMIFTVYMGIGFLVIVISIVGFVGAIELKQHKLINFSAGMAIFFMSVVELTSAVVVGEIITTLHYTIEETTIELFNSVNFIPNSSHANLEEFVSGDGNHFIYRNGWSTIAHSSPTNKSFIDFYHIIKQCCGPTGRFFWAVPPPSTCCSEEYQDANCTMAVAHATGCLRTYRLLRSCLGTMQIAVIFFAFVSLTNGIISLYLARIRVKYPNEEYGSESDSSSDVLDNISFP</sequence>
<evidence type="ECO:0000256" key="4">
    <source>
        <dbReference type="ARBA" id="ARBA00023136"/>
    </source>
</evidence>
<feature type="transmembrane region" description="Helical" evidence="5">
    <location>
        <begin position="63"/>
        <end position="87"/>
    </location>
</feature>
<comment type="caution">
    <text evidence="6">The sequence shown here is derived from an EMBL/GenBank/DDBJ whole genome shotgun (WGS) entry which is preliminary data.</text>
</comment>
<evidence type="ECO:0000313" key="6">
    <source>
        <dbReference type="EMBL" id="KAJ3642826.1"/>
    </source>
</evidence>
<dbReference type="Proteomes" id="UP001168821">
    <property type="component" value="Unassembled WGS sequence"/>
</dbReference>
<feature type="transmembrane region" description="Helical" evidence="5">
    <location>
        <begin position="241"/>
        <end position="263"/>
    </location>
</feature>
<evidence type="ECO:0000313" key="7">
    <source>
        <dbReference type="Proteomes" id="UP001168821"/>
    </source>
</evidence>
<reference evidence="6" key="1">
    <citation type="journal article" date="2023" name="G3 (Bethesda)">
        <title>Whole genome assemblies of Zophobas morio and Tenebrio molitor.</title>
        <authorList>
            <person name="Kaur S."/>
            <person name="Stinson S.A."/>
            <person name="diCenzo G.C."/>
        </authorList>
    </citation>
    <scope>NUCLEOTIDE SEQUENCE</scope>
    <source>
        <strain evidence="6">QUZm001</strain>
    </source>
</reference>
<dbReference type="InterPro" id="IPR008952">
    <property type="entry name" value="Tetraspanin_EC2_sf"/>
</dbReference>
<evidence type="ECO:0000256" key="3">
    <source>
        <dbReference type="ARBA" id="ARBA00022989"/>
    </source>
</evidence>
<evidence type="ECO:0000256" key="1">
    <source>
        <dbReference type="ARBA" id="ARBA00004141"/>
    </source>
</evidence>
<evidence type="ECO:0000256" key="2">
    <source>
        <dbReference type="ARBA" id="ARBA00022692"/>
    </source>
</evidence>
<dbReference type="EMBL" id="JALNTZ010000008">
    <property type="protein sequence ID" value="KAJ3642826.1"/>
    <property type="molecule type" value="Genomic_DNA"/>
</dbReference>
<dbReference type="Pfam" id="PF00335">
    <property type="entry name" value="Tetraspanin"/>
    <property type="match status" value="1"/>
</dbReference>
<proteinExistence type="predicted"/>
<evidence type="ECO:0000256" key="5">
    <source>
        <dbReference type="SAM" id="Phobius"/>
    </source>
</evidence>